<evidence type="ECO:0000313" key="2">
    <source>
        <dbReference type="EMBL" id="QEI04859.1"/>
    </source>
</evidence>
<protein>
    <submittedName>
        <fullName evidence="2">ABC transporter substrate-binding protein</fullName>
    </submittedName>
</protein>
<accession>A0A5C0ARS6</accession>
<evidence type="ECO:0000313" key="3">
    <source>
        <dbReference type="Proteomes" id="UP000325161"/>
    </source>
</evidence>
<organism evidence="2 3">
    <name type="scientific">Pigmentiphaga aceris</name>
    <dbReference type="NCBI Taxonomy" id="1940612"/>
    <lineage>
        <taxon>Bacteria</taxon>
        <taxon>Pseudomonadati</taxon>
        <taxon>Pseudomonadota</taxon>
        <taxon>Betaproteobacteria</taxon>
        <taxon>Burkholderiales</taxon>
        <taxon>Alcaligenaceae</taxon>
        <taxon>Pigmentiphaga</taxon>
    </lineage>
</organism>
<dbReference type="OrthoDB" id="286202at2"/>
<keyword evidence="3" id="KW-1185">Reference proteome</keyword>
<sequence>MTQPDRTLASASSTRRLLATQVSRRGLLRAASIAGLVAPLGLLGARVAAQTGAARPIKIAWSPTAVCHSPVSVALERGYFTQQGLAVENLSFGGSTDQLLEAIATGHADGGIGMALRWLKPLEQGFDVKLAVGTHGGCMRLLTADANIKSIQDLRGKSVAVTDQASPVKNFFAIQAANLGIDPDEINWRQYPQDLFGEALRKGEVQALAGDDPHLYLIRERDKLTQIATNLDGDNADRTCCVLGLRGALVRNEPDVAAKLVRAVVAAQKWTAENPDESARIFAPHVPAKVSADVLSAMLRSHTHGHASTGAQLRSEVARFTTDLKTIKVIKPTTDAVKFANVVAPDVLI</sequence>
<dbReference type="InterPro" id="IPR006311">
    <property type="entry name" value="TAT_signal"/>
</dbReference>
<feature type="domain" description="SsuA/THI5-like" evidence="1">
    <location>
        <begin position="68"/>
        <end position="277"/>
    </location>
</feature>
<evidence type="ECO:0000259" key="1">
    <source>
        <dbReference type="Pfam" id="PF09084"/>
    </source>
</evidence>
<dbReference type="Gene3D" id="3.40.190.10">
    <property type="entry name" value="Periplasmic binding protein-like II"/>
    <property type="match status" value="2"/>
</dbReference>
<dbReference type="EMBL" id="CP043046">
    <property type="protein sequence ID" value="QEI04859.1"/>
    <property type="molecule type" value="Genomic_DNA"/>
</dbReference>
<dbReference type="PANTHER" id="PTHR30024:SF21">
    <property type="entry name" value="ABC TRANSPORTER SUBSTRATE-BINDING PROTEIN"/>
    <property type="match status" value="1"/>
</dbReference>
<dbReference type="RefSeq" id="WP_148812580.1">
    <property type="nucleotide sequence ID" value="NZ_CP043046.1"/>
</dbReference>
<gene>
    <name evidence="2" type="ORF">FXN63_02625</name>
</gene>
<dbReference type="PROSITE" id="PS51318">
    <property type="entry name" value="TAT"/>
    <property type="match status" value="1"/>
</dbReference>
<dbReference type="Pfam" id="PF09084">
    <property type="entry name" value="NMT1"/>
    <property type="match status" value="1"/>
</dbReference>
<name>A0A5C0ARS6_9BURK</name>
<dbReference type="PANTHER" id="PTHR30024">
    <property type="entry name" value="ALIPHATIC SULFONATES-BINDING PROTEIN-RELATED"/>
    <property type="match status" value="1"/>
</dbReference>
<proteinExistence type="predicted"/>
<dbReference type="InterPro" id="IPR015168">
    <property type="entry name" value="SsuA/THI5"/>
</dbReference>
<dbReference type="Proteomes" id="UP000325161">
    <property type="component" value="Chromosome"/>
</dbReference>
<dbReference type="SUPFAM" id="SSF53850">
    <property type="entry name" value="Periplasmic binding protein-like II"/>
    <property type="match status" value="1"/>
</dbReference>
<dbReference type="AlphaFoldDB" id="A0A5C0ARS6"/>
<dbReference type="KEGG" id="pacr:FXN63_02625"/>
<reference evidence="2 3" key="1">
    <citation type="submission" date="2019-08" db="EMBL/GenBank/DDBJ databases">
        <title>Amphibian skin-associated Pigmentiphaga: genome sequence and occurrence across geography and hosts.</title>
        <authorList>
            <person name="Bletz M.C."/>
            <person name="Bunk B."/>
            <person name="Sproeer C."/>
            <person name="Biwer P."/>
            <person name="Reiter S."/>
            <person name="Rabemananjara F.C.E."/>
            <person name="Schulz S."/>
            <person name="Overmann J."/>
            <person name="Vences M."/>
        </authorList>
    </citation>
    <scope>NUCLEOTIDE SEQUENCE [LARGE SCALE GENOMIC DNA]</scope>
    <source>
        <strain evidence="2 3">Mada1488</strain>
    </source>
</reference>